<dbReference type="InterPro" id="IPR024654">
    <property type="entry name" value="Calcineurin-like_PHP_lpxH"/>
</dbReference>
<dbReference type="SUPFAM" id="SSF56300">
    <property type="entry name" value="Metallo-dependent phosphatases"/>
    <property type="match status" value="1"/>
</dbReference>
<dbReference type="InterPro" id="IPR029052">
    <property type="entry name" value="Metallo-depent_PP-like"/>
</dbReference>
<accession>A0ABV5W2A0</accession>
<organism evidence="6 7">
    <name type="scientific">Paenibacillus hodogayensis</name>
    <dbReference type="NCBI Taxonomy" id="279208"/>
    <lineage>
        <taxon>Bacteria</taxon>
        <taxon>Bacillati</taxon>
        <taxon>Bacillota</taxon>
        <taxon>Bacilli</taxon>
        <taxon>Bacillales</taxon>
        <taxon>Paenibacillaceae</taxon>
        <taxon>Paenibacillus</taxon>
    </lineage>
</organism>
<dbReference type="Proteomes" id="UP001589619">
    <property type="component" value="Unassembled WGS sequence"/>
</dbReference>
<evidence type="ECO:0000256" key="4">
    <source>
        <dbReference type="RuleBase" id="RU362039"/>
    </source>
</evidence>
<gene>
    <name evidence="6" type="ORF">ACFFNY_24080</name>
</gene>
<evidence type="ECO:0000256" key="2">
    <source>
        <dbReference type="ARBA" id="ARBA00022723"/>
    </source>
</evidence>
<dbReference type="InterPro" id="IPR020935">
    <property type="entry name" value="PdiEstase_YfcE_CS"/>
</dbReference>
<dbReference type="EC" id="3.1.4.-" evidence="4"/>
<sequence length="166" mass="18060">MRIGIVSDTHLSGGRRLPVPLLDGLQGVDAIIHAGDWVTLDVYEELSAIAPVYGVAGNGDGEELVRRFGKKTTVEFDGVRFGVVHGHEGPGRSTPERARLAFREQACDVVVFGHSHIPFSEKDGGLLLFNPGSPTDKRRQPRYSFGIVTTGSGTFEAEHVFFDKEV</sequence>
<evidence type="ECO:0000259" key="5">
    <source>
        <dbReference type="Pfam" id="PF12850"/>
    </source>
</evidence>
<name>A0ABV5W2A0_9BACL</name>
<dbReference type="EMBL" id="JBHMAG010000016">
    <property type="protein sequence ID" value="MFB9754660.1"/>
    <property type="molecule type" value="Genomic_DNA"/>
</dbReference>
<dbReference type="RefSeq" id="WP_344909339.1">
    <property type="nucleotide sequence ID" value="NZ_BAAAYO010000008.1"/>
</dbReference>
<evidence type="ECO:0000313" key="7">
    <source>
        <dbReference type="Proteomes" id="UP001589619"/>
    </source>
</evidence>
<dbReference type="CDD" id="cd00841">
    <property type="entry name" value="MPP_YfcE"/>
    <property type="match status" value="1"/>
</dbReference>
<evidence type="ECO:0000256" key="1">
    <source>
        <dbReference type="ARBA" id="ARBA00008950"/>
    </source>
</evidence>
<protein>
    <recommendedName>
        <fullName evidence="4">Phosphoesterase</fullName>
        <ecNumber evidence="4">3.1.4.-</ecNumber>
    </recommendedName>
</protein>
<comment type="similarity">
    <text evidence="1 4">Belongs to the metallophosphoesterase superfamily. YfcE family.</text>
</comment>
<keyword evidence="2 4" id="KW-0479">Metal-binding</keyword>
<dbReference type="PANTHER" id="PTHR11124">
    <property type="entry name" value="VACUOLAR SORTING PROTEIN VPS29"/>
    <property type="match status" value="1"/>
</dbReference>
<dbReference type="Gene3D" id="3.60.21.10">
    <property type="match status" value="1"/>
</dbReference>
<feature type="domain" description="Calcineurin-like phosphoesterase" evidence="5">
    <location>
        <begin position="1"/>
        <end position="151"/>
    </location>
</feature>
<keyword evidence="3" id="KW-0378">Hydrolase</keyword>
<proteinExistence type="inferred from homology"/>
<dbReference type="InterPro" id="IPR041802">
    <property type="entry name" value="MPP_YfcE"/>
</dbReference>
<evidence type="ECO:0000313" key="6">
    <source>
        <dbReference type="EMBL" id="MFB9754660.1"/>
    </source>
</evidence>
<comment type="caution">
    <text evidence="6">The sequence shown here is derived from an EMBL/GenBank/DDBJ whole genome shotgun (WGS) entry which is preliminary data.</text>
</comment>
<keyword evidence="7" id="KW-1185">Reference proteome</keyword>
<comment type="cofactor">
    <cofactor evidence="4">
        <name>a divalent metal cation</name>
        <dbReference type="ChEBI" id="CHEBI:60240"/>
    </cofactor>
</comment>
<reference evidence="6 7" key="1">
    <citation type="submission" date="2024-09" db="EMBL/GenBank/DDBJ databases">
        <authorList>
            <person name="Sun Q."/>
            <person name="Mori K."/>
        </authorList>
    </citation>
    <scope>NUCLEOTIDE SEQUENCE [LARGE SCALE GENOMIC DNA]</scope>
    <source>
        <strain evidence="6 7">JCM 12520</strain>
    </source>
</reference>
<dbReference type="NCBIfam" id="TIGR00040">
    <property type="entry name" value="yfcE"/>
    <property type="match status" value="1"/>
</dbReference>
<dbReference type="InterPro" id="IPR000979">
    <property type="entry name" value="Phosphodiesterase_MJ0936/Vps29"/>
</dbReference>
<evidence type="ECO:0000256" key="3">
    <source>
        <dbReference type="ARBA" id="ARBA00022801"/>
    </source>
</evidence>
<dbReference type="Pfam" id="PF12850">
    <property type="entry name" value="Metallophos_2"/>
    <property type="match status" value="1"/>
</dbReference>
<dbReference type="PROSITE" id="PS01269">
    <property type="entry name" value="UPF0025"/>
    <property type="match status" value="1"/>
</dbReference>